<proteinExistence type="predicted"/>
<dbReference type="Pfam" id="PF12724">
    <property type="entry name" value="Flavodoxin_5"/>
    <property type="match status" value="1"/>
</dbReference>
<dbReference type="Proteomes" id="UP000186104">
    <property type="component" value="Chromosome"/>
</dbReference>
<keyword evidence="3" id="KW-1185">Reference proteome</keyword>
<dbReference type="InterPro" id="IPR029039">
    <property type="entry name" value="Flavoprotein-like_sf"/>
</dbReference>
<dbReference type="AlphaFoldDB" id="A0A173LN73"/>
<evidence type="ECO:0000313" key="2">
    <source>
        <dbReference type="EMBL" id="ANI93715.1"/>
    </source>
</evidence>
<dbReference type="Gene3D" id="3.40.50.360">
    <property type="match status" value="1"/>
</dbReference>
<reference evidence="2 3" key="1">
    <citation type="submission" date="2016-06" db="EMBL/GenBank/DDBJ databases">
        <title>Complete genome sequence of a saline-alkali tolerant type strain Dietzia timorensis ID05-A0528T.</title>
        <authorList>
            <person name="Wu X."/>
        </authorList>
    </citation>
    <scope>NUCLEOTIDE SEQUENCE [LARGE SCALE GENOMIC DNA]</scope>
    <source>
        <strain evidence="2 3">ID05-A0528</strain>
    </source>
</reference>
<feature type="domain" description="Flavodoxin" evidence="1">
    <location>
        <begin position="11"/>
        <end position="113"/>
    </location>
</feature>
<dbReference type="KEGG" id="dtm:BJL86_2956"/>
<dbReference type="EMBL" id="CP015961">
    <property type="protein sequence ID" value="ANI93715.1"/>
    <property type="molecule type" value="Genomic_DNA"/>
</dbReference>
<accession>A0A173LN73</accession>
<dbReference type="OrthoDB" id="4564047at2"/>
<organism evidence="2 3">
    <name type="scientific">Dietzia timorensis</name>
    <dbReference type="NCBI Taxonomy" id="499555"/>
    <lineage>
        <taxon>Bacteria</taxon>
        <taxon>Bacillati</taxon>
        <taxon>Actinomycetota</taxon>
        <taxon>Actinomycetes</taxon>
        <taxon>Mycobacteriales</taxon>
        <taxon>Dietziaceae</taxon>
        <taxon>Dietzia</taxon>
    </lineage>
</organism>
<evidence type="ECO:0000313" key="3">
    <source>
        <dbReference type="Proteomes" id="UP000186104"/>
    </source>
</evidence>
<dbReference type="STRING" id="499555.BJL86_2956"/>
<name>A0A173LN73_9ACTN</name>
<gene>
    <name evidence="2" type="ORF">BJL86_2956</name>
</gene>
<evidence type="ECO:0000259" key="1">
    <source>
        <dbReference type="Pfam" id="PF12724"/>
    </source>
</evidence>
<protein>
    <recommendedName>
        <fullName evidence="1">Flavodoxin domain-containing protein</fullName>
    </recommendedName>
</protein>
<dbReference type="SUPFAM" id="SSF52218">
    <property type="entry name" value="Flavoproteins"/>
    <property type="match status" value="1"/>
</dbReference>
<dbReference type="InterPro" id="IPR026816">
    <property type="entry name" value="Flavodoxin_dom"/>
</dbReference>
<dbReference type="RefSeq" id="WP_067477396.1">
    <property type="nucleotide sequence ID" value="NZ_CP015961.1"/>
</dbReference>
<sequence length="153" mass="16032">MNSTIVTTSRSPHGNTRKIADVIATELGAQIHAPGPEAATAVAAADLVGFGSGIYWMNFRRSLREFVASLPAGEGKDAFFFATSGFPQPPVLARYMDGMQQALEAKGFRVVGGFHCRGLDTMGPFGLIGGVNKSSPTASDLESAKAFAQHLAS</sequence>